<dbReference type="HOGENOM" id="CLU_110537_0_0_1"/>
<keyword evidence="1 3" id="KW-0129">CBS domain</keyword>
<name>S4RMK0_PETMA</name>
<dbReference type="SMART" id="SM00116">
    <property type="entry name" value="CBS"/>
    <property type="match status" value="1"/>
</dbReference>
<evidence type="ECO:0000256" key="2">
    <source>
        <dbReference type="ARBA" id="ARBA00023192"/>
    </source>
</evidence>
<dbReference type="PANTHER" id="PTHR43080">
    <property type="entry name" value="CBS DOMAIN-CONTAINING PROTEIN CBSX3, MITOCHONDRIAL"/>
    <property type="match status" value="1"/>
</dbReference>
<dbReference type="InterPro" id="IPR000644">
    <property type="entry name" value="CBS_dom"/>
</dbReference>
<dbReference type="SUPFAM" id="SSF53686">
    <property type="entry name" value="Tryptophan synthase beta subunit-like PLP-dependent enzymes"/>
    <property type="match status" value="1"/>
</dbReference>
<dbReference type="PROSITE" id="PS51371">
    <property type="entry name" value="CBS"/>
    <property type="match status" value="1"/>
</dbReference>
<sequence>MVAGGSSGSAMVAAVEAAKSLREGQRCVVLLPDSIRNYMTKFLSDHWMAQKGFLPEEDYLPNKPWWWDMKVQDLCLSAPLTVLPTVSCQETMALLREKGYDQVPVVNSAGLVLGMVTLGNMLSCTLAGKVKPSDPVSKILYKQFKQITLKDNLGKLSRILETDHFALVVHDQIQYRGQGHSQKQNMVFGIVTAIDLLNYVTTREKETQRRGGESAQRV</sequence>
<dbReference type="AlphaFoldDB" id="S4RMK0"/>
<dbReference type="InterPro" id="IPR046353">
    <property type="entry name" value="CBS_C"/>
</dbReference>
<proteinExistence type="predicted"/>
<keyword evidence="2" id="KW-0198">Cysteine biosynthesis</keyword>
<reference evidence="5" key="2">
    <citation type="submission" date="2025-09" db="UniProtKB">
        <authorList>
            <consortium name="Ensembl"/>
        </authorList>
    </citation>
    <scope>IDENTIFICATION</scope>
</reference>
<reference evidence="5" key="1">
    <citation type="submission" date="2025-08" db="UniProtKB">
        <authorList>
            <consortium name="Ensembl"/>
        </authorList>
    </citation>
    <scope>IDENTIFICATION</scope>
</reference>
<dbReference type="FunFam" id="3.10.580.10:FF:000014">
    <property type="entry name" value="Cystathionine beta-synthase"/>
    <property type="match status" value="1"/>
</dbReference>
<dbReference type="GeneTree" id="ENSGT00940000168135"/>
<dbReference type="CDD" id="cd04608">
    <property type="entry name" value="CBS_pair_CBS"/>
    <property type="match status" value="1"/>
</dbReference>
<evidence type="ECO:0000259" key="4">
    <source>
        <dbReference type="PROSITE" id="PS51371"/>
    </source>
</evidence>
<dbReference type="InterPro" id="IPR051257">
    <property type="entry name" value="Diverse_CBS-Domain"/>
</dbReference>
<keyword evidence="2" id="KW-0028">Amino-acid biosynthesis</keyword>
<dbReference type="Gene3D" id="3.10.580.10">
    <property type="entry name" value="CBS-domain"/>
    <property type="match status" value="1"/>
</dbReference>
<dbReference type="InterPro" id="IPR036052">
    <property type="entry name" value="TrpB-like_PALP_sf"/>
</dbReference>
<protein>
    <recommendedName>
        <fullName evidence="4">CBS domain-containing protein</fullName>
    </recommendedName>
</protein>
<dbReference type="SUPFAM" id="SSF54631">
    <property type="entry name" value="CBS-domain pair"/>
    <property type="match status" value="1"/>
</dbReference>
<organism evidence="5">
    <name type="scientific">Petromyzon marinus</name>
    <name type="common">Sea lamprey</name>
    <dbReference type="NCBI Taxonomy" id="7757"/>
    <lineage>
        <taxon>Eukaryota</taxon>
        <taxon>Metazoa</taxon>
        <taxon>Chordata</taxon>
        <taxon>Craniata</taxon>
        <taxon>Vertebrata</taxon>
        <taxon>Cyclostomata</taxon>
        <taxon>Hyperoartia</taxon>
        <taxon>Petromyzontiformes</taxon>
        <taxon>Petromyzontidae</taxon>
        <taxon>Petromyzon</taxon>
    </lineage>
</organism>
<dbReference type="STRING" id="7757.ENSPMAP00000006436"/>
<evidence type="ECO:0000256" key="3">
    <source>
        <dbReference type="PROSITE-ProRule" id="PRU00703"/>
    </source>
</evidence>
<dbReference type="Gene3D" id="3.40.50.1100">
    <property type="match status" value="1"/>
</dbReference>
<dbReference type="Pfam" id="PF00571">
    <property type="entry name" value="CBS"/>
    <property type="match status" value="1"/>
</dbReference>
<evidence type="ECO:0000256" key="1">
    <source>
        <dbReference type="ARBA" id="ARBA00023122"/>
    </source>
</evidence>
<evidence type="ECO:0000313" key="5">
    <source>
        <dbReference type="Ensembl" id="ENSPMAP00000006436.1"/>
    </source>
</evidence>
<dbReference type="OMA" id="YLNDKWM"/>
<dbReference type="GO" id="GO:0019344">
    <property type="term" value="P:cysteine biosynthetic process"/>
    <property type="evidence" value="ECO:0007669"/>
    <property type="project" value="UniProtKB-KW"/>
</dbReference>
<dbReference type="InterPro" id="IPR046342">
    <property type="entry name" value="CBS_dom_sf"/>
</dbReference>
<feature type="domain" description="CBS" evidence="4">
    <location>
        <begin position="75"/>
        <end position="133"/>
    </location>
</feature>
<accession>S4RMK0</accession>
<dbReference type="Ensembl" id="ENSPMAT00000006465.1">
    <property type="protein sequence ID" value="ENSPMAP00000006436.1"/>
    <property type="gene ID" value="ENSPMAG00000005834.1"/>
</dbReference>
<dbReference type="PANTHER" id="PTHR43080:SF4">
    <property type="entry name" value="CRO-LIKE PROTEIN"/>
    <property type="match status" value="1"/>
</dbReference>